<keyword evidence="2" id="KW-0732">Signal</keyword>
<dbReference type="PROSITE" id="PS51378">
    <property type="entry name" value="INVERT_DEFENSINS"/>
    <property type="match status" value="1"/>
</dbReference>
<protein>
    <recommendedName>
        <fullName evidence="3">Invertebrate defensins family profile domain-containing protein</fullName>
    </recommendedName>
</protein>
<proteinExistence type="evidence at transcript level"/>
<dbReference type="EMBL" id="DQ017266">
    <property type="protein sequence ID" value="AAY82236.1"/>
    <property type="molecule type" value="mRNA"/>
</dbReference>
<reference evidence="4" key="1">
    <citation type="submission" date="2005-04" db="EMBL/GenBank/DDBJ databases">
        <title>Up-regulation of two defensin genes in virulent Hessian fly larvae during compatible interactions with wheat.</title>
        <authorList>
            <person name="Mittapalli O."/>
            <person name="Giovanini M.P."/>
            <person name="Williams C.E."/>
            <person name="Shukle R.H."/>
        </authorList>
    </citation>
    <scope>NUCLEOTIDE SEQUENCE</scope>
</reference>
<sequence>MNCKLFFFFVVVLFFGTIFNATPVEAVTCASQGGPAGCRPYCILNGYKSGYCNSKGNCACTK</sequence>
<name>Q2QKD5_MAYDE</name>
<evidence type="ECO:0000256" key="1">
    <source>
        <dbReference type="ARBA" id="ARBA00023157"/>
    </source>
</evidence>
<dbReference type="InterPro" id="IPR001542">
    <property type="entry name" value="Defensin_invertebrate/fungal"/>
</dbReference>
<dbReference type="InterPro" id="IPR036574">
    <property type="entry name" value="Scorpion_toxin-like_sf"/>
</dbReference>
<accession>Q2QKD5</accession>
<feature type="signal peptide" evidence="2">
    <location>
        <begin position="1"/>
        <end position="26"/>
    </location>
</feature>
<dbReference type="SUPFAM" id="SSF57095">
    <property type="entry name" value="Scorpion toxin-like"/>
    <property type="match status" value="1"/>
</dbReference>
<dbReference type="GO" id="GO:0050830">
    <property type="term" value="P:defense response to Gram-positive bacterium"/>
    <property type="evidence" value="ECO:0007669"/>
    <property type="project" value="UniProtKB-ARBA"/>
</dbReference>
<feature type="chain" id="PRO_5004214098" description="Invertebrate defensins family profile domain-containing protein" evidence="2">
    <location>
        <begin position="27"/>
        <end position="62"/>
    </location>
</feature>
<dbReference type="GO" id="GO:0005576">
    <property type="term" value="C:extracellular region"/>
    <property type="evidence" value="ECO:0007669"/>
    <property type="project" value="UniProtKB-ARBA"/>
</dbReference>
<evidence type="ECO:0000256" key="2">
    <source>
        <dbReference type="SAM" id="SignalP"/>
    </source>
</evidence>
<evidence type="ECO:0000313" key="4">
    <source>
        <dbReference type="EMBL" id="AAY82236.1"/>
    </source>
</evidence>
<feature type="domain" description="Invertebrate defensins family profile" evidence="3">
    <location>
        <begin position="26"/>
        <end position="62"/>
    </location>
</feature>
<organism evidence="4">
    <name type="scientific">Mayetiola destructor</name>
    <name type="common">Hessian fly</name>
    <dbReference type="NCBI Taxonomy" id="39758"/>
    <lineage>
        <taxon>Eukaryota</taxon>
        <taxon>Metazoa</taxon>
        <taxon>Ecdysozoa</taxon>
        <taxon>Arthropoda</taxon>
        <taxon>Hexapoda</taxon>
        <taxon>Insecta</taxon>
        <taxon>Pterygota</taxon>
        <taxon>Neoptera</taxon>
        <taxon>Endopterygota</taxon>
        <taxon>Diptera</taxon>
        <taxon>Nematocera</taxon>
        <taxon>Sciaroidea</taxon>
        <taxon>Cecidomyiidae</taxon>
        <taxon>Mayetiola</taxon>
    </lineage>
</organism>
<keyword evidence="1" id="KW-1015">Disulfide bond</keyword>
<evidence type="ECO:0000259" key="3">
    <source>
        <dbReference type="PROSITE" id="PS51378"/>
    </source>
</evidence>
<dbReference type="AlphaFoldDB" id="Q2QKD5"/>